<comment type="caution">
    <text evidence="1">The sequence shown here is derived from an EMBL/GenBank/DDBJ whole genome shotgun (WGS) entry which is preliminary data.</text>
</comment>
<proteinExistence type="predicted"/>
<protein>
    <submittedName>
        <fullName evidence="1">Uncharacterized protein</fullName>
    </submittedName>
</protein>
<evidence type="ECO:0000313" key="1">
    <source>
        <dbReference type="EMBL" id="KAF0134329.1"/>
    </source>
</evidence>
<gene>
    <name evidence="1" type="ORF">FD145_709</name>
</gene>
<accession>A0A833L167</accession>
<dbReference type="Proteomes" id="UP000488506">
    <property type="component" value="Unassembled WGS sequence"/>
</dbReference>
<reference evidence="1 2" key="1">
    <citation type="submission" date="2019-12" db="EMBL/GenBank/DDBJ databases">
        <authorList>
            <person name="Wolfe R."/>
            <person name="Danczak R."/>
            <person name="Wilkins M."/>
        </authorList>
    </citation>
    <scope>NUCLEOTIDE SEQUENCE [LARGE SCALE GENOMIC DNA]</scope>
    <source>
        <strain evidence="1">X2_MaxBin.013</strain>
    </source>
</reference>
<evidence type="ECO:0000313" key="2">
    <source>
        <dbReference type="Proteomes" id="UP000488506"/>
    </source>
</evidence>
<sequence>MDISLINYDKIDCDINKILTDIKPLFESDNCQINILENRINIKEVDNACKILGCGNDKIGGG</sequence>
<name>A0A833L167_UNCSA</name>
<dbReference type="EMBL" id="WPAF01000009">
    <property type="protein sequence ID" value="KAF0134329.1"/>
    <property type="molecule type" value="Genomic_DNA"/>
</dbReference>
<organism evidence="1 2">
    <name type="scientific">Candidatus Saganbacteria bacterium</name>
    <dbReference type="NCBI Taxonomy" id="2575572"/>
    <lineage>
        <taxon>Bacteria</taxon>
        <taxon>Bacillati</taxon>
        <taxon>Saganbacteria</taxon>
    </lineage>
</organism>
<dbReference type="AlphaFoldDB" id="A0A833L167"/>